<organism evidence="1 2">
    <name type="scientific">Strongyloides papillosus</name>
    <name type="common">Intestinal threadworm</name>
    <dbReference type="NCBI Taxonomy" id="174720"/>
    <lineage>
        <taxon>Eukaryota</taxon>
        <taxon>Metazoa</taxon>
        <taxon>Ecdysozoa</taxon>
        <taxon>Nematoda</taxon>
        <taxon>Chromadorea</taxon>
        <taxon>Rhabditida</taxon>
        <taxon>Tylenchina</taxon>
        <taxon>Panagrolaimomorpha</taxon>
        <taxon>Strongyloidoidea</taxon>
        <taxon>Strongyloididae</taxon>
        <taxon>Strongyloides</taxon>
    </lineage>
</organism>
<sequence>MRNTLQKKIKEVDDKGRLKRRESILIIHKIPPYYTKIHNLSQFKIKNPTIYANLHTLTIY</sequence>
<reference evidence="2" key="1">
    <citation type="submission" date="2017-02" db="UniProtKB">
        <authorList>
            <consortium name="WormBaseParasite"/>
        </authorList>
    </citation>
    <scope>IDENTIFICATION</scope>
</reference>
<dbReference type="AlphaFoldDB" id="A0A0N5BYE1"/>
<dbReference type="Proteomes" id="UP000046392">
    <property type="component" value="Unplaced"/>
</dbReference>
<keyword evidence="1" id="KW-1185">Reference proteome</keyword>
<evidence type="ECO:0000313" key="1">
    <source>
        <dbReference type="Proteomes" id="UP000046392"/>
    </source>
</evidence>
<protein>
    <submittedName>
        <fullName evidence="2">Uncharacterized protein</fullName>
    </submittedName>
</protein>
<name>A0A0N5BYE1_STREA</name>
<accession>A0A0N5BYE1</accession>
<evidence type="ECO:0000313" key="2">
    <source>
        <dbReference type="WBParaSite" id="SPAL_0001080133.1"/>
    </source>
</evidence>
<dbReference type="WBParaSite" id="SPAL_0001080133.1">
    <property type="protein sequence ID" value="SPAL_0001080133.1"/>
    <property type="gene ID" value="SPAL_0001080133"/>
</dbReference>
<proteinExistence type="predicted"/>